<gene>
    <name evidence="1" type="ORF">AN396_12915</name>
</gene>
<comment type="caution">
    <text evidence="1">The sequence shown here is derived from an EMBL/GenBank/DDBJ whole genome shotgun (WGS) entry which is preliminary data.</text>
</comment>
<accession>A0ACC8XGT6</accession>
<reference evidence="1" key="1">
    <citation type="submission" date="2016-08" db="EMBL/GenBank/DDBJ databases">
        <authorList>
            <person name="Ngugi D.K."/>
            <person name="Miyake S."/>
            <person name="Stingl U."/>
        </authorList>
    </citation>
    <scope>NUCLEOTIDE SEQUENCE</scope>
    <source>
        <strain evidence="1">SCG-B11WGA-EpuloA1</strain>
    </source>
</reference>
<keyword evidence="1" id="KW-0418">Kinase</keyword>
<name>A0ACC8XGT6_9FIRM</name>
<proteinExistence type="predicted"/>
<evidence type="ECO:0000313" key="2">
    <source>
        <dbReference type="Proteomes" id="UP000188605"/>
    </source>
</evidence>
<keyword evidence="1" id="KW-0808">Transferase</keyword>
<dbReference type="EMBL" id="LJDB01000004">
    <property type="protein sequence ID" value="ONI42886.1"/>
    <property type="molecule type" value="Genomic_DNA"/>
</dbReference>
<evidence type="ECO:0000313" key="1">
    <source>
        <dbReference type="EMBL" id="ONI42886.1"/>
    </source>
</evidence>
<keyword evidence="2" id="KW-1185">Reference proteome</keyword>
<organism evidence="1 2">
    <name type="scientific">Candidatus Epulonipiscium fishelsonii</name>
    <dbReference type="NCBI Taxonomy" id="77094"/>
    <lineage>
        <taxon>Bacteria</taxon>
        <taxon>Bacillati</taxon>
        <taxon>Bacillota</taxon>
        <taxon>Clostridia</taxon>
        <taxon>Lachnospirales</taxon>
        <taxon>Lachnospiraceae</taxon>
        <taxon>Candidatus Epulonipiscium</taxon>
    </lineage>
</organism>
<dbReference type="Proteomes" id="UP000188605">
    <property type="component" value="Unassembled WGS sequence"/>
</dbReference>
<sequence>MEVIIQKFGGTSVASKEARGKVIEKIEKALRNDEIPIVVVSAMGRIGAPYATDTLLKFVEENAGEMKDREYDLLLSCGEIISCVTMATLLNQKGIRAQALTGGQSGIITDDKFKQAELLYTDPTYLLKCVEEGIVPVVAGFQGMTQNGQITTIGRGGSDTTASMLGVAVNAKRIEIYTDVDGIMTADPRVCDEAHIIPAISYSEVFQLADSGAKVIHPRAVEYAMRSNIPLVIKNTFSDAVGTFIVQDIRSIYTKKDEFKVITGIAHRSGRVQYTIEDTILNEYNLLEAVATANISIDLINIFPDYKVFTIDTSAQDKMETLLKNGNYVYTKITGCAKITAIGERMTGVPGVMARIIKAMIKNNINILQTADSLTTIACLVPEDQISTAIGELHKEFNI</sequence>
<protein>
    <submittedName>
        <fullName evidence="1">Aspartate kinase</fullName>
    </submittedName>
</protein>